<dbReference type="KEGG" id="pbh:AAW51_1693"/>
<sequence>MNAPLNRPVVTTMRLAVALAVGALAGCSSVNSVLEGDKVDYRTSGSKSAKLEVPPDLSQLSNDPRYQMPAPSVSATEYQASVPTTTATTAQPGGPVAPAAVGDLRIERAGNQRWLVVSNQAPEQLWPQLKAFWQEAGFNLTTDSPQTGVLETDWGENRAKLPQDIIRRTLGKVLDSVYSTGELDRFRTRVERSGNGSEIYISHRGMVEVYANQQQDQTRWQPREADVELEAQMLSRLMVKLGVKPEQAQAQVASTPPAPARARLVTGPTGQAVQLDDGFDRAWRRVGLSLDRSGFTVEDRDRAQGLYFVRFVAASADKDRREPGLLSRWFGGDSKDQSPARYRVAVKGENEQRSVVSVLDAQGAPAAGATGERILKLLAEDLK</sequence>
<protein>
    <submittedName>
        <fullName evidence="3">Lipoprotein</fullName>
    </submittedName>
</protein>
<gene>
    <name evidence="3" type="primary">bamC</name>
    <name evidence="3" type="ORF">AAW51_1693</name>
</gene>
<feature type="signal peptide" evidence="2">
    <location>
        <begin position="1"/>
        <end position="25"/>
    </location>
</feature>
<keyword evidence="2" id="KW-0732">Signal</keyword>
<dbReference type="Gene3D" id="3.30.310.170">
    <property type="entry name" value="Outer membrane protein assembly factor BamC"/>
    <property type="match status" value="1"/>
</dbReference>
<evidence type="ECO:0000256" key="1">
    <source>
        <dbReference type="SAM" id="MobiDB-lite"/>
    </source>
</evidence>
<dbReference type="InterPro" id="IPR042268">
    <property type="entry name" value="BamC_C"/>
</dbReference>
<keyword evidence="3" id="KW-0449">Lipoprotein</keyword>
<reference evidence="3 4" key="1">
    <citation type="submission" date="2015-05" db="EMBL/GenBank/DDBJ databases">
        <authorList>
            <person name="Tang B."/>
            <person name="Yu Y."/>
        </authorList>
    </citation>
    <scope>NUCLEOTIDE SEQUENCE [LARGE SCALE GENOMIC DNA]</scope>
    <source>
        <strain evidence="3 4">DSM 7029</strain>
    </source>
</reference>
<feature type="chain" id="PRO_5005183923" evidence="2">
    <location>
        <begin position="26"/>
        <end position="383"/>
    </location>
</feature>
<evidence type="ECO:0000313" key="3">
    <source>
        <dbReference type="EMBL" id="AKJ28384.1"/>
    </source>
</evidence>
<dbReference type="PROSITE" id="PS51257">
    <property type="entry name" value="PROKAR_LIPOPROTEIN"/>
    <property type="match status" value="1"/>
</dbReference>
<dbReference type="Proteomes" id="UP000035352">
    <property type="component" value="Chromosome"/>
</dbReference>
<keyword evidence="4" id="KW-1185">Reference proteome</keyword>
<name>A0A0G3BG34_9BURK</name>
<organism evidence="3 4">
    <name type="scientific">Caldimonas brevitalea</name>
    <dbReference type="NCBI Taxonomy" id="413882"/>
    <lineage>
        <taxon>Bacteria</taxon>
        <taxon>Pseudomonadati</taxon>
        <taxon>Pseudomonadota</taxon>
        <taxon>Betaproteobacteria</taxon>
        <taxon>Burkholderiales</taxon>
        <taxon>Sphaerotilaceae</taxon>
        <taxon>Caldimonas</taxon>
    </lineage>
</organism>
<dbReference type="PATRIC" id="fig|413882.6.peg.1779"/>
<dbReference type="Pfam" id="PF06804">
    <property type="entry name" value="Lipoprotein_18"/>
    <property type="match status" value="1"/>
</dbReference>
<evidence type="ECO:0000256" key="2">
    <source>
        <dbReference type="SAM" id="SignalP"/>
    </source>
</evidence>
<dbReference type="AlphaFoldDB" id="A0A0G3BG34"/>
<evidence type="ECO:0000313" key="4">
    <source>
        <dbReference type="Proteomes" id="UP000035352"/>
    </source>
</evidence>
<proteinExistence type="predicted"/>
<dbReference type="InterPro" id="IPR010653">
    <property type="entry name" value="NlpB/DapX"/>
</dbReference>
<feature type="region of interest" description="Disordered" evidence="1">
    <location>
        <begin position="44"/>
        <end position="77"/>
    </location>
</feature>
<accession>A0A0G3BG34</accession>
<dbReference type="EMBL" id="CP011371">
    <property type="protein sequence ID" value="AKJ28384.1"/>
    <property type="molecule type" value="Genomic_DNA"/>
</dbReference>
<dbReference type="STRING" id="413882.AAW51_1693"/>